<protein>
    <recommendedName>
        <fullName evidence="5">tRNA (cytidine/uridine-2'-O-)-methyltransferase TrmJ</fullName>
        <ecNumber evidence="5">2.1.1.200</ecNumber>
    </recommendedName>
    <alternativeName>
        <fullName evidence="5">tRNA (cytidine(32)/uridine(32)-2'-O)-methyltransferase</fullName>
    </alternativeName>
    <alternativeName>
        <fullName evidence="5">tRNA Cm32/Um32 methyltransferase</fullName>
    </alternativeName>
</protein>
<dbReference type="InterPro" id="IPR029028">
    <property type="entry name" value="Alpha/beta_knot_MTases"/>
</dbReference>
<keyword evidence="5" id="KW-0819">tRNA processing</keyword>
<sequence>MLENIRVVLMRTTHPGNIGAVARAMKNMCLADLCLVSPERFPHPEAEWRASGATDVLDNAKVVSTLEEAVADRHLVVGASARRRGMPWPVQTPRQFAADVMRLRPDAGVAIVFGQEQSGLSNEELTRCHRHIAIPANPEYAALNLAMAVQVIAYEVYHASLEHRQASVLEPLTGPLDPEWDQPPCSQEEMERFYAHLEEALIDIDFHTRERPRQLMSRLRRLYQRVQPDQNEMAILRGILSHTQKAARGRYAHKFNSEVNDPS</sequence>
<dbReference type="InterPro" id="IPR001537">
    <property type="entry name" value="SpoU_MeTrfase"/>
</dbReference>
<dbReference type="InterPro" id="IPR004384">
    <property type="entry name" value="RNA_MeTrfase_TrmJ/LasT"/>
</dbReference>
<comment type="catalytic activity">
    <reaction evidence="5">
        <text>uridine(32) in tRNA + S-adenosyl-L-methionine = 2'-O-methyluridine(32) in tRNA + S-adenosyl-L-homocysteine + H(+)</text>
        <dbReference type="Rhea" id="RHEA:42936"/>
        <dbReference type="Rhea" id="RHEA-COMP:10107"/>
        <dbReference type="Rhea" id="RHEA-COMP:10290"/>
        <dbReference type="ChEBI" id="CHEBI:15378"/>
        <dbReference type="ChEBI" id="CHEBI:57856"/>
        <dbReference type="ChEBI" id="CHEBI:59789"/>
        <dbReference type="ChEBI" id="CHEBI:65315"/>
        <dbReference type="ChEBI" id="CHEBI:74478"/>
        <dbReference type="EC" id="2.1.1.200"/>
    </reaction>
</comment>
<keyword evidence="2 5" id="KW-0489">Methyltransferase</keyword>
<comment type="similarity">
    <text evidence="1">Belongs to the class IV-like SAM-binding methyltransferase superfamily. RNA methyltransferase TrmH family.</text>
</comment>
<comment type="subcellular location">
    <subcellularLocation>
        <location evidence="5">Cytoplasm</location>
    </subcellularLocation>
</comment>
<dbReference type="SUPFAM" id="SSF75217">
    <property type="entry name" value="alpha/beta knot"/>
    <property type="match status" value="1"/>
</dbReference>
<comment type="function">
    <text evidence="5">Catalyzes the formation of 2'O-methylated cytidine (Cm32) or 2'O-methylated uridine (Um32) at position 32 in tRNA.</text>
</comment>
<keyword evidence="3" id="KW-0808">Transferase</keyword>
<evidence type="ECO:0000256" key="4">
    <source>
        <dbReference type="ARBA" id="ARBA00022691"/>
    </source>
</evidence>
<dbReference type="CDD" id="cd18093">
    <property type="entry name" value="SpoU-like_TrmJ"/>
    <property type="match status" value="1"/>
</dbReference>
<organism evidence="7">
    <name type="scientific">Thermohahella caldifontis</name>
    <dbReference type="NCBI Taxonomy" id="3142973"/>
    <lineage>
        <taxon>Bacteria</taxon>
        <taxon>Pseudomonadati</taxon>
        <taxon>Pseudomonadota</taxon>
        <taxon>Gammaproteobacteria</taxon>
        <taxon>Oceanospirillales</taxon>
        <taxon>Hahellaceae</taxon>
        <taxon>Thermohahella</taxon>
    </lineage>
</organism>
<dbReference type="InterPro" id="IPR029026">
    <property type="entry name" value="tRNA_m1G_MTases_N"/>
</dbReference>
<name>A0AB39V091_9GAMM</name>
<evidence type="ECO:0000259" key="6">
    <source>
        <dbReference type="Pfam" id="PF00588"/>
    </source>
</evidence>
<evidence type="ECO:0000313" key="7">
    <source>
        <dbReference type="EMBL" id="XDT73460.1"/>
    </source>
</evidence>
<evidence type="ECO:0000256" key="5">
    <source>
        <dbReference type="RuleBase" id="RU362024"/>
    </source>
</evidence>
<reference evidence="7" key="1">
    <citation type="submission" date="2024-05" db="EMBL/GenBank/DDBJ databases">
        <title>Genome sequencing of novel strain.</title>
        <authorList>
            <person name="Ganbat D."/>
            <person name="Ganbat S."/>
            <person name="Lee S.-J."/>
        </authorList>
    </citation>
    <scope>NUCLEOTIDE SEQUENCE</scope>
    <source>
        <strain evidence="7">SMD15-11</strain>
    </source>
</reference>
<dbReference type="Gene3D" id="1.10.8.590">
    <property type="match status" value="1"/>
</dbReference>
<dbReference type="GO" id="GO:0003723">
    <property type="term" value="F:RNA binding"/>
    <property type="evidence" value="ECO:0007669"/>
    <property type="project" value="InterPro"/>
</dbReference>
<keyword evidence="4 5" id="KW-0949">S-adenosyl-L-methionine</keyword>
<dbReference type="EC" id="2.1.1.200" evidence="5"/>
<dbReference type="PANTHER" id="PTHR42786:SF2">
    <property type="entry name" value="TRNA (CYTIDINE_URIDINE-2'-O-)-METHYLTRANSFERASE TRMJ"/>
    <property type="match status" value="1"/>
</dbReference>
<feature type="domain" description="tRNA/rRNA methyltransferase SpoU type" evidence="6">
    <location>
        <begin position="5"/>
        <end position="154"/>
    </location>
</feature>
<dbReference type="AlphaFoldDB" id="A0AB39V091"/>
<evidence type="ECO:0000256" key="2">
    <source>
        <dbReference type="ARBA" id="ARBA00022603"/>
    </source>
</evidence>
<dbReference type="NCBIfam" id="TIGR00050">
    <property type="entry name" value="rRNA_methyl_1"/>
    <property type="match status" value="1"/>
</dbReference>
<keyword evidence="5" id="KW-0963">Cytoplasm</keyword>
<gene>
    <name evidence="5" type="primary">trmJ</name>
    <name evidence="7" type="ORF">AAIA72_05680</name>
</gene>
<dbReference type="RefSeq" id="WP_369602451.1">
    <property type="nucleotide sequence ID" value="NZ_CP154858.1"/>
</dbReference>
<evidence type="ECO:0000256" key="1">
    <source>
        <dbReference type="ARBA" id="ARBA00007228"/>
    </source>
</evidence>
<dbReference type="EMBL" id="CP154858">
    <property type="protein sequence ID" value="XDT73460.1"/>
    <property type="molecule type" value="Genomic_DNA"/>
</dbReference>
<dbReference type="GO" id="GO:0005829">
    <property type="term" value="C:cytosol"/>
    <property type="evidence" value="ECO:0007669"/>
    <property type="project" value="TreeGrafter"/>
</dbReference>
<dbReference type="Pfam" id="PF00588">
    <property type="entry name" value="SpoU_methylase"/>
    <property type="match status" value="1"/>
</dbReference>
<dbReference type="PANTHER" id="PTHR42786">
    <property type="entry name" value="TRNA/RRNA METHYLTRANSFERASE"/>
    <property type="match status" value="1"/>
</dbReference>
<accession>A0AB39V091</accession>
<dbReference type="KEGG" id="tcd:AAIA72_05680"/>
<dbReference type="FunFam" id="3.40.1280.10:FF:000006">
    <property type="entry name" value="Uncharacterized tRNA/rRNA methyltransferase HI_0380"/>
    <property type="match status" value="1"/>
</dbReference>
<dbReference type="GO" id="GO:0160206">
    <property type="term" value="F:tRNA (cytidine(32)/uridine(32)-2'-O)-methyltransferase activity"/>
    <property type="evidence" value="ECO:0007669"/>
    <property type="project" value="UniProtKB-EC"/>
</dbReference>
<comment type="catalytic activity">
    <reaction evidence="5">
        <text>cytidine(32) in tRNA + S-adenosyl-L-methionine = 2'-O-methylcytidine(32) in tRNA + S-adenosyl-L-homocysteine + H(+)</text>
        <dbReference type="Rhea" id="RHEA:42932"/>
        <dbReference type="Rhea" id="RHEA-COMP:10288"/>
        <dbReference type="Rhea" id="RHEA-COMP:10289"/>
        <dbReference type="ChEBI" id="CHEBI:15378"/>
        <dbReference type="ChEBI" id="CHEBI:57856"/>
        <dbReference type="ChEBI" id="CHEBI:59789"/>
        <dbReference type="ChEBI" id="CHEBI:74495"/>
        <dbReference type="ChEBI" id="CHEBI:82748"/>
        <dbReference type="EC" id="2.1.1.200"/>
    </reaction>
</comment>
<comment type="subunit">
    <text evidence="5">Homodimer.</text>
</comment>
<proteinExistence type="inferred from homology"/>
<dbReference type="PIRSF" id="PIRSF004808">
    <property type="entry name" value="LasT"/>
    <property type="match status" value="1"/>
</dbReference>
<dbReference type="GO" id="GO:0002128">
    <property type="term" value="P:tRNA nucleoside ribose methylation"/>
    <property type="evidence" value="ECO:0007669"/>
    <property type="project" value="TreeGrafter"/>
</dbReference>
<dbReference type="Gene3D" id="3.40.1280.10">
    <property type="match status" value="1"/>
</dbReference>
<evidence type="ECO:0000256" key="3">
    <source>
        <dbReference type="ARBA" id="ARBA00022679"/>
    </source>
</evidence>